<feature type="region of interest" description="Disordered" evidence="1">
    <location>
        <begin position="235"/>
        <end position="272"/>
    </location>
</feature>
<dbReference type="EMBL" id="WNDX01000008">
    <property type="protein sequence ID" value="KAF1047853.1"/>
    <property type="molecule type" value="Genomic_DNA"/>
</dbReference>
<comment type="caution">
    <text evidence="2">The sequence shown here is derived from an EMBL/GenBank/DDBJ whole genome shotgun (WGS) entry which is preliminary data.</text>
</comment>
<reference evidence="3" key="1">
    <citation type="journal article" date="2020" name="MBio">
        <title>Horizontal gene transfer to a defensive symbiont with a reduced genome amongst a multipartite beetle microbiome.</title>
        <authorList>
            <person name="Waterworth S.C."/>
            <person name="Florez L.V."/>
            <person name="Rees E.R."/>
            <person name="Hertweck C."/>
            <person name="Kaltenpoth M."/>
            <person name="Kwan J.C."/>
        </authorList>
    </citation>
    <scope>NUCLEOTIDE SEQUENCE [LARGE SCALE GENOMIC DNA]</scope>
</reference>
<feature type="compositionally biased region" description="Basic and acidic residues" evidence="1">
    <location>
        <begin position="258"/>
        <end position="269"/>
    </location>
</feature>
<protein>
    <submittedName>
        <fullName evidence="2">Uncharacterized protein</fullName>
    </submittedName>
</protein>
<dbReference type="AlphaFoldDB" id="A0A7V8FZZ2"/>
<proteinExistence type="predicted"/>
<sequence length="294" mass="32220">MTTRKAKFARRAELESALTTLTDAATVLNRRIVTLRAAIEAADQRRRRYRTRLVEKQLLPAISPAVLQRLEQEAPSFVDGLIRETFAQHQRRIAWFAGEPYREALTLMRVRLTRYIDRNRYGELDAIRTELDGLESDKRGLLDGSRQFDAMIKHIKQALRRGEDLSEALWEQLRALLAQLPRVQSPAPRRLRRADDDDDSTALFAFTLSDSGNSMLRDVGSNMADASAFQGTFDGGGASGDWDNGKDSAGDTGGADGRSSDAGRGRDDGSTTMAAAAGAGAVAIATDDSLGLFS</sequence>
<accession>A0A7V8FZZ2</accession>
<evidence type="ECO:0000313" key="3">
    <source>
        <dbReference type="Proteomes" id="UP000462435"/>
    </source>
</evidence>
<evidence type="ECO:0000256" key="1">
    <source>
        <dbReference type="SAM" id="MobiDB-lite"/>
    </source>
</evidence>
<organism evidence="2 3">
    <name type="scientific">Herbaspirillum frisingense</name>
    <dbReference type="NCBI Taxonomy" id="92645"/>
    <lineage>
        <taxon>Bacteria</taxon>
        <taxon>Pseudomonadati</taxon>
        <taxon>Pseudomonadota</taxon>
        <taxon>Betaproteobacteria</taxon>
        <taxon>Burkholderiales</taxon>
        <taxon>Oxalobacteraceae</taxon>
        <taxon>Herbaspirillum</taxon>
    </lineage>
</organism>
<gene>
    <name evidence="2" type="ORF">GAK35_00473</name>
</gene>
<dbReference type="Proteomes" id="UP000462435">
    <property type="component" value="Unassembled WGS sequence"/>
</dbReference>
<name>A0A7V8FZZ2_9BURK</name>
<evidence type="ECO:0000313" key="2">
    <source>
        <dbReference type="EMBL" id="KAF1047853.1"/>
    </source>
</evidence>